<keyword evidence="6" id="KW-0687">Ribonucleoprotein</keyword>
<dbReference type="Pfam" id="PF09809">
    <property type="entry name" value="MRP-L27"/>
    <property type="match status" value="1"/>
</dbReference>
<evidence type="ECO:0000313" key="7">
    <source>
        <dbReference type="EMBL" id="CAE6996158.1"/>
    </source>
</evidence>
<evidence type="ECO:0000313" key="8">
    <source>
        <dbReference type="Proteomes" id="UP000472372"/>
    </source>
</evidence>
<name>A0A6S6VFC0_9PLEO</name>
<dbReference type="PANTHER" id="PTHR21338">
    <property type="entry name" value="MITOCHONDRIAL RIBOSOMAL PROTEIN L41"/>
    <property type="match status" value="1"/>
</dbReference>
<protein>
    <submittedName>
        <fullName evidence="7">50S ribosomal protein YmL27</fullName>
    </submittedName>
</protein>
<dbReference type="PANTHER" id="PTHR21338:SF0">
    <property type="entry name" value="LARGE RIBOSOMAL SUBUNIT PROTEIN ML41"/>
    <property type="match status" value="1"/>
</dbReference>
<comment type="subcellular location">
    <subcellularLocation>
        <location evidence="1">Mitochondrion</location>
    </subcellularLocation>
</comment>
<reference evidence="7" key="1">
    <citation type="submission" date="2021-02" db="EMBL/GenBank/DDBJ databases">
        <authorList>
            <person name="Syme A R."/>
            <person name="Syme A R."/>
            <person name="Moolhuijzen P."/>
        </authorList>
    </citation>
    <scope>NUCLEOTIDE SEQUENCE</scope>
    <source>
        <strain evidence="7">W1-1</strain>
    </source>
</reference>
<evidence type="ECO:0000256" key="2">
    <source>
        <dbReference type="ARBA" id="ARBA00010152"/>
    </source>
</evidence>
<evidence type="ECO:0000256" key="4">
    <source>
        <dbReference type="ARBA" id="ARBA00022980"/>
    </source>
</evidence>
<sequence>MFKATPPLQKMLRRLPLSPKQAGKEYYKGNRVGSMGIINRYGNFIPDWNKIRTFVYPERGTKNTDLTPFVAESIPKVRYTETNTPENYPKRFGGEDYLSAWKMAGGHDLVEVETAGGDANAKTRTNMPTPFEERPATKS</sequence>
<keyword evidence="4 7" id="KW-0689">Ribosomal protein</keyword>
<dbReference type="GO" id="GO:0006412">
    <property type="term" value="P:translation"/>
    <property type="evidence" value="ECO:0007669"/>
    <property type="project" value="TreeGrafter"/>
</dbReference>
<dbReference type="Proteomes" id="UP000472372">
    <property type="component" value="Chromosome 1"/>
</dbReference>
<comment type="similarity">
    <text evidence="2">Belongs to the mitochondrion-specific ribosomal protein mL41 family.</text>
</comment>
<dbReference type="AlphaFoldDB" id="A0A6S6VFC0"/>
<evidence type="ECO:0000256" key="1">
    <source>
        <dbReference type="ARBA" id="ARBA00004173"/>
    </source>
</evidence>
<proteinExistence type="inferred from homology"/>
<organism evidence="7 8">
    <name type="scientific">Pyrenophora teres f. teres</name>
    <dbReference type="NCBI Taxonomy" id="97479"/>
    <lineage>
        <taxon>Eukaryota</taxon>
        <taxon>Fungi</taxon>
        <taxon>Dikarya</taxon>
        <taxon>Ascomycota</taxon>
        <taxon>Pezizomycotina</taxon>
        <taxon>Dothideomycetes</taxon>
        <taxon>Pleosporomycetidae</taxon>
        <taxon>Pleosporales</taxon>
        <taxon>Pleosporineae</taxon>
        <taxon>Pleosporaceae</taxon>
        <taxon>Pyrenophora</taxon>
    </lineage>
</organism>
<dbReference type="GO" id="GO:0005762">
    <property type="term" value="C:mitochondrial large ribosomal subunit"/>
    <property type="evidence" value="ECO:0007669"/>
    <property type="project" value="InterPro"/>
</dbReference>
<keyword evidence="3" id="KW-0809">Transit peptide</keyword>
<gene>
    <name evidence="7" type="ORF">PTTW11_00281</name>
</gene>
<keyword evidence="5" id="KW-0496">Mitochondrion</keyword>
<evidence type="ECO:0000256" key="5">
    <source>
        <dbReference type="ARBA" id="ARBA00023128"/>
    </source>
</evidence>
<dbReference type="GO" id="GO:0003735">
    <property type="term" value="F:structural constituent of ribosome"/>
    <property type="evidence" value="ECO:0007669"/>
    <property type="project" value="InterPro"/>
</dbReference>
<dbReference type="EMBL" id="HG992977">
    <property type="protein sequence ID" value="CAE6996158.1"/>
    <property type="molecule type" value="Genomic_DNA"/>
</dbReference>
<evidence type="ECO:0000256" key="3">
    <source>
        <dbReference type="ARBA" id="ARBA00022946"/>
    </source>
</evidence>
<evidence type="ECO:0000256" key="6">
    <source>
        <dbReference type="ARBA" id="ARBA00023274"/>
    </source>
</evidence>
<dbReference type="InterPro" id="IPR019189">
    <property type="entry name" value="Ribosomal_mL41"/>
</dbReference>
<accession>A0A6S6VFC0</accession>